<dbReference type="SUPFAM" id="SSF81464">
    <property type="entry name" value="Cytochrome c oxidase subunit II-like, transmembrane region"/>
    <property type="match status" value="1"/>
</dbReference>
<keyword evidence="18" id="KW-1185">Reference proteome</keyword>
<evidence type="ECO:0000259" key="16">
    <source>
        <dbReference type="PROSITE" id="PS50999"/>
    </source>
</evidence>
<reference evidence="17 18" key="1">
    <citation type="submission" date="2020-07" db="EMBL/GenBank/DDBJ databases">
        <authorList>
            <person name="Feng H."/>
        </authorList>
    </citation>
    <scope>NUCLEOTIDE SEQUENCE [LARGE SCALE GENOMIC DNA]</scope>
    <source>
        <strain evidence="18">s-11</strain>
    </source>
</reference>
<comment type="subcellular location">
    <subcellularLocation>
        <location evidence="1 12">Cell membrane</location>
        <topology evidence="1 12">Multi-pass membrane protein</topology>
    </subcellularLocation>
</comment>
<dbReference type="AlphaFoldDB" id="A0A7W1XBJ8"/>
<dbReference type="Gene3D" id="1.10.287.90">
    <property type="match status" value="1"/>
</dbReference>
<keyword evidence="13" id="KW-0186">Copper</keyword>
<feature type="transmembrane region" description="Helical" evidence="14">
    <location>
        <begin position="131"/>
        <end position="152"/>
    </location>
</feature>
<dbReference type="PANTHER" id="PTHR22888:SF18">
    <property type="entry name" value="CYTOCHROME BO(3) UBIQUINOL OXIDASE SUBUNIT 2"/>
    <property type="match status" value="1"/>
</dbReference>
<evidence type="ECO:0000256" key="5">
    <source>
        <dbReference type="ARBA" id="ARBA00022660"/>
    </source>
</evidence>
<comment type="catalytic activity">
    <reaction evidence="13">
        <text>4 Fe(II)-[cytochrome c] + O2 + 8 H(+)(in) = 4 Fe(III)-[cytochrome c] + 2 H2O + 4 H(+)(out)</text>
        <dbReference type="Rhea" id="RHEA:11436"/>
        <dbReference type="Rhea" id="RHEA-COMP:10350"/>
        <dbReference type="Rhea" id="RHEA-COMP:14399"/>
        <dbReference type="ChEBI" id="CHEBI:15377"/>
        <dbReference type="ChEBI" id="CHEBI:15378"/>
        <dbReference type="ChEBI" id="CHEBI:15379"/>
        <dbReference type="ChEBI" id="CHEBI:29033"/>
        <dbReference type="ChEBI" id="CHEBI:29034"/>
        <dbReference type="EC" id="7.1.1.9"/>
    </reaction>
</comment>
<dbReference type="EC" id="7.1.1.9" evidence="13"/>
<dbReference type="InterPro" id="IPR034227">
    <property type="entry name" value="CuRO_UO_II"/>
</dbReference>
<feature type="transmembrane region" description="Helical" evidence="14">
    <location>
        <begin position="53"/>
        <end position="73"/>
    </location>
</feature>
<dbReference type="GO" id="GO:0004129">
    <property type="term" value="F:cytochrome-c oxidase activity"/>
    <property type="evidence" value="ECO:0007669"/>
    <property type="project" value="UniProtKB-EC"/>
</dbReference>
<dbReference type="Pfam" id="PF02790">
    <property type="entry name" value="COX2_TM"/>
    <property type="match status" value="1"/>
</dbReference>
<comment type="caution">
    <text evidence="17">The sequence shown here is derived from an EMBL/GenBank/DDBJ whole genome shotgun (WGS) entry which is preliminary data.</text>
</comment>
<keyword evidence="10" id="KW-0560">Oxidoreductase</keyword>
<dbReference type="SUPFAM" id="SSF49503">
    <property type="entry name" value="Cupredoxins"/>
    <property type="match status" value="1"/>
</dbReference>
<dbReference type="InterPro" id="IPR010514">
    <property type="entry name" value="COX_ARM"/>
</dbReference>
<evidence type="ECO:0000256" key="10">
    <source>
        <dbReference type="ARBA" id="ARBA00023002"/>
    </source>
</evidence>
<gene>
    <name evidence="17" type="ORF">H1164_12030</name>
</gene>
<evidence type="ECO:0000256" key="12">
    <source>
        <dbReference type="RuleBase" id="RU000456"/>
    </source>
</evidence>
<protein>
    <recommendedName>
        <fullName evidence="13">Cytochrome c oxidase subunit 2</fullName>
        <ecNumber evidence="13">7.1.1.9</ecNumber>
    </recommendedName>
</protein>
<feature type="domain" description="Cytochrome oxidase subunit II transmembrane region profile" evidence="16">
    <location>
        <begin position="64"/>
        <end position="162"/>
    </location>
</feature>
<evidence type="ECO:0000256" key="7">
    <source>
        <dbReference type="ARBA" id="ARBA00022729"/>
    </source>
</evidence>
<dbReference type="GO" id="GO:0009486">
    <property type="term" value="F:cytochrome bo3 ubiquinol oxidase activity"/>
    <property type="evidence" value="ECO:0007669"/>
    <property type="project" value="InterPro"/>
</dbReference>
<keyword evidence="4" id="KW-1003">Cell membrane</keyword>
<dbReference type="Gene3D" id="2.60.40.420">
    <property type="entry name" value="Cupredoxins - blue copper proteins"/>
    <property type="match status" value="1"/>
</dbReference>
<dbReference type="EMBL" id="JACEIP010000018">
    <property type="protein sequence ID" value="MBA4543619.1"/>
    <property type="molecule type" value="Genomic_DNA"/>
</dbReference>
<dbReference type="Pfam" id="PF06481">
    <property type="entry name" value="COX_ARM"/>
    <property type="match status" value="1"/>
</dbReference>
<comment type="similarity">
    <text evidence="2 12">Belongs to the cytochrome c oxidase subunit 2 family.</text>
</comment>
<evidence type="ECO:0000256" key="4">
    <source>
        <dbReference type="ARBA" id="ARBA00022475"/>
    </source>
</evidence>
<evidence type="ECO:0000256" key="11">
    <source>
        <dbReference type="ARBA" id="ARBA00023136"/>
    </source>
</evidence>
<evidence type="ECO:0000256" key="6">
    <source>
        <dbReference type="ARBA" id="ARBA00022692"/>
    </source>
</evidence>
<dbReference type="OrthoDB" id="9783445at2"/>
<organism evidence="17 18">
    <name type="scientific">Thermoactinomyces daqus</name>
    <dbReference type="NCBI Taxonomy" id="1329516"/>
    <lineage>
        <taxon>Bacteria</taxon>
        <taxon>Bacillati</taxon>
        <taxon>Bacillota</taxon>
        <taxon>Bacilli</taxon>
        <taxon>Bacillales</taxon>
        <taxon>Thermoactinomycetaceae</taxon>
        <taxon>Thermoactinomyces</taxon>
    </lineage>
</organism>
<evidence type="ECO:0000256" key="3">
    <source>
        <dbReference type="ARBA" id="ARBA00022448"/>
    </source>
</evidence>
<dbReference type="Pfam" id="PF00116">
    <property type="entry name" value="COX2"/>
    <property type="match status" value="1"/>
</dbReference>
<comment type="cofactor">
    <cofactor evidence="13">
        <name>Cu cation</name>
        <dbReference type="ChEBI" id="CHEBI:23378"/>
    </cofactor>
    <text evidence="13">Binds a copper A center.</text>
</comment>
<dbReference type="InterPro" id="IPR008972">
    <property type="entry name" value="Cupredoxin"/>
</dbReference>
<keyword evidence="6 12" id="KW-0812">Transmembrane</keyword>
<keyword evidence="9 14" id="KW-1133">Transmembrane helix</keyword>
<comment type="function">
    <text evidence="13">Subunits I and II form the functional core of the enzyme complex. Electrons originating in cytochrome c are transferred via heme a and Cu(A) to the binuclear center formed by heme a3 and Cu(B).</text>
</comment>
<evidence type="ECO:0000256" key="8">
    <source>
        <dbReference type="ARBA" id="ARBA00022982"/>
    </source>
</evidence>
<dbReference type="CDD" id="cd04212">
    <property type="entry name" value="CuRO_UO_II"/>
    <property type="match status" value="1"/>
</dbReference>
<evidence type="ECO:0000313" key="18">
    <source>
        <dbReference type="Proteomes" id="UP000530514"/>
    </source>
</evidence>
<dbReference type="GO" id="GO:0005507">
    <property type="term" value="F:copper ion binding"/>
    <property type="evidence" value="ECO:0007669"/>
    <property type="project" value="InterPro"/>
</dbReference>
<dbReference type="GO" id="GO:0005886">
    <property type="term" value="C:plasma membrane"/>
    <property type="evidence" value="ECO:0007669"/>
    <property type="project" value="UniProtKB-SubCell"/>
</dbReference>
<dbReference type="PROSITE" id="PS50999">
    <property type="entry name" value="COX2_TM"/>
    <property type="match status" value="1"/>
</dbReference>
<evidence type="ECO:0000256" key="2">
    <source>
        <dbReference type="ARBA" id="ARBA00007866"/>
    </source>
</evidence>
<dbReference type="Proteomes" id="UP000530514">
    <property type="component" value="Unassembled WGS sequence"/>
</dbReference>
<evidence type="ECO:0000259" key="15">
    <source>
        <dbReference type="PROSITE" id="PS50857"/>
    </source>
</evidence>
<dbReference type="GO" id="GO:0042773">
    <property type="term" value="P:ATP synthesis coupled electron transport"/>
    <property type="evidence" value="ECO:0007669"/>
    <property type="project" value="TreeGrafter"/>
</dbReference>
<sequence length="340" mass="38519">MSTFRELAPFCEINHIFFVRFRLHSFTQRKFQSDHGGVKPVKKTGISSRLKKLLLCSPLLFLLTGCSDKYILLNPAGPVAQTEHRLILLSAILVAIVVIPVIVLLVFIVIRYRERPGNQAPYQPNWTDSKILEVIWWGIPILIVAILGFATVRDTFALTRPPSEQKPITIQVVSLDWKWLFLYPDSNIATVNYCEIPTGVPVQFVLTADAPMNSFWVPQLGGQEYTMPGMEMRLWLQADREGVFEGRGANFTGKGFAHMNFQVVAKPQSEFASWVKKVKGSAPSLTQEKYDLLAKPSVVNKQSYSSYPPALYQNTVNKNGGIYWHHPMPMNEPHQMPMEN</sequence>
<evidence type="ECO:0000256" key="13">
    <source>
        <dbReference type="RuleBase" id="RU004024"/>
    </source>
</evidence>
<evidence type="ECO:0000256" key="9">
    <source>
        <dbReference type="ARBA" id="ARBA00022989"/>
    </source>
</evidence>
<dbReference type="InterPro" id="IPR036257">
    <property type="entry name" value="Cyt_c_oxidase_su2_TM_sf"/>
</dbReference>
<keyword evidence="8 12" id="KW-0249">Electron transport</keyword>
<proteinExistence type="inferred from homology"/>
<keyword evidence="7" id="KW-0732">Signal</keyword>
<evidence type="ECO:0000256" key="14">
    <source>
        <dbReference type="SAM" id="Phobius"/>
    </source>
</evidence>
<dbReference type="PROSITE" id="PS50857">
    <property type="entry name" value="COX2_CUA"/>
    <property type="match status" value="1"/>
</dbReference>
<keyword evidence="11 14" id="KW-0472">Membrane</keyword>
<keyword evidence="3 12" id="KW-0813">Transport</keyword>
<name>A0A7W1XBJ8_9BACL</name>
<feature type="transmembrane region" description="Helical" evidence="14">
    <location>
        <begin position="85"/>
        <end position="110"/>
    </location>
</feature>
<feature type="domain" description="Cytochrome oxidase subunit II copper A binding" evidence="15">
    <location>
        <begin position="165"/>
        <end position="277"/>
    </location>
</feature>
<dbReference type="InterPro" id="IPR002429">
    <property type="entry name" value="CcO_II-like_C"/>
</dbReference>
<keyword evidence="13" id="KW-0479">Metal-binding</keyword>
<keyword evidence="5 12" id="KW-0679">Respiratory chain</keyword>
<evidence type="ECO:0000313" key="17">
    <source>
        <dbReference type="EMBL" id="MBA4543619.1"/>
    </source>
</evidence>
<dbReference type="InterPro" id="IPR045187">
    <property type="entry name" value="CcO_II"/>
</dbReference>
<accession>A0A7W1XBJ8</accession>
<evidence type="ECO:0000256" key="1">
    <source>
        <dbReference type="ARBA" id="ARBA00004651"/>
    </source>
</evidence>
<dbReference type="PANTHER" id="PTHR22888">
    <property type="entry name" value="CYTOCHROME C OXIDASE, SUBUNIT II"/>
    <property type="match status" value="1"/>
</dbReference>
<dbReference type="InterPro" id="IPR011759">
    <property type="entry name" value="Cyt_c_oxidase_su2_TM_dom"/>
</dbReference>